<dbReference type="KEGG" id="sis:LS215_2723"/>
<organism evidence="1 2">
    <name type="scientific">Saccharolobus islandicus (strain L.S.2.15 / Lassen #1)</name>
    <name type="common">Sulfolobus islandicus</name>
    <dbReference type="NCBI Taxonomy" id="429572"/>
    <lineage>
        <taxon>Archaea</taxon>
        <taxon>Thermoproteota</taxon>
        <taxon>Thermoprotei</taxon>
        <taxon>Sulfolobales</taxon>
        <taxon>Sulfolobaceae</taxon>
        <taxon>Saccharolobus</taxon>
    </lineage>
</organism>
<sequence length="82" mass="9644">METPFYKYALMRNFIREMIEHDSISDFVKEKLTSDLEMKNRFCNEDEDTLKQLISEVIEYVTLGKGKGKEEEILNAITSSCR</sequence>
<dbReference type="Proteomes" id="UP000001747">
    <property type="component" value="Chromosome"/>
</dbReference>
<dbReference type="RefSeq" id="WP_012712476.1">
    <property type="nucleotide sequence ID" value="NC_012589.1"/>
</dbReference>
<gene>
    <name evidence="1" type="ordered locus">LS215_2723</name>
</gene>
<name>C3MM24_SACI2</name>
<evidence type="ECO:0000313" key="2">
    <source>
        <dbReference type="Proteomes" id="UP000001747"/>
    </source>
</evidence>
<reference evidence="1 2" key="1">
    <citation type="journal article" date="2009" name="Proc. Natl. Acad. Sci. U.S.A.">
        <title>Biogeography of the Sulfolobus islandicus pan-genome.</title>
        <authorList>
            <person name="Reno M.L."/>
            <person name="Held N.L."/>
            <person name="Fields C.J."/>
            <person name="Burke P.V."/>
            <person name="Whitaker R.J."/>
        </authorList>
    </citation>
    <scope>NUCLEOTIDE SEQUENCE [LARGE SCALE GENOMIC DNA]</scope>
    <source>
        <strain evidence="2">L.S.2.15 / Lassen #1</strain>
    </source>
</reference>
<accession>C3MM24</accession>
<protein>
    <submittedName>
        <fullName evidence="1">Uncharacterized protein</fullName>
    </submittedName>
</protein>
<dbReference type="OrthoDB" id="35525at2157"/>
<dbReference type="EMBL" id="CP001399">
    <property type="protein sequence ID" value="ACP36658.1"/>
    <property type="molecule type" value="Genomic_DNA"/>
</dbReference>
<dbReference type="HOGENOM" id="CLU_2550443_0_0_2"/>
<dbReference type="AlphaFoldDB" id="C3MM24"/>
<dbReference type="GeneID" id="15298936"/>
<evidence type="ECO:0000313" key="1">
    <source>
        <dbReference type="EMBL" id="ACP36658.1"/>
    </source>
</evidence>
<proteinExistence type="predicted"/>